<evidence type="ECO:0000256" key="1">
    <source>
        <dbReference type="SAM" id="Phobius"/>
    </source>
</evidence>
<gene>
    <name evidence="2" type="ORF">A2358_01010</name>
</gene>
<accession>A0A1G2IVK4</accession>
<dbReference type="AlphaFoldDB" id="A0A1G2IVK4"/>
<evidence type="ECO:0000313" key="2">
    <source>
        <dbReference type="EMBL" id="OGZ78835.1"/>
    </source>
</evidence>
<reference evidence="2 3" key="1">
    <citation type="journal article" date="2016" name="Nat. Commun.">
        <title>Thousands of microbial genomes shed light on interconnected biogeochemical processes in an aquifer system.</title>
        <authorList>
            <person name="Anantharaman K."/>
            <person name="Brown C.T."/>
            <person name="Hug L.A."/>
            <person name="Sharon I."/>
            <person name="Castelle C.J."/>
            <person name="Probst A.J."/>
            <person name="Thomas B.C."/>
            <person name="Singh A."/>
            <person name="Wilkins M.J."/>
            <person name="Karaoz U."/>
            <person name="Brodie E.L."/>
            <person name="Williams K.H."/>
            <person name="Hubbard S.S."/>
            <person name="Banfield J.F."/>
        </authorList>
    </citation>
    <scope>NUCLEOTIDE SEQUENCE [LARGE SCALE GENOMIC DNA]</scope>
</reference>
<evidence type="ECO:0000313" key="3">
    <source>
        <dbReference type="Proteomes" id="UP000178650"/>
    </source>
</evidence>
<name>A0A1G2IVK4_9BACT</name>
<proteinExistence type="predicted"/>
<protein>
    <recommendedName>
        <fullName evidence="4">DUF4129 domain-containing protein</fullName>
    </recommendedName>
</protein>
<sequence>MTWDELYNFFGIRDFIYYISSPQLQDMLFPVKLVFAVFAMFFLVAVIYFMINSSWLQYKFLEDVTEFFSWQAYGAREISKQWNRIKKKIESGAEADYKLAIIDADDLLAEILEERGFEGKDFEETIKKAGNLIAPILNDLLAARKIRNSIVYDPNYKISVEQAKKILETYEFAVNNIGSA</sequence>
<dbReference type="EMBL" id="MHPJ01000012">
    <property type="protein sequence ID" value="OGZ78835.1"/>
    <property type="molecule type" value="Genomic_DNA"/>
</dbReference>
<keyword evidence="1" id="KW-0812">Transmembrane</keyword>
<organism evidence="2 3">
    <name type="scientific">Candidatus Staskawiczbacteria bacterium RIFOXYB1_FULL_37_44</name>
    <dbReference type="NCBI Taxonomy" id="1802223"/>
    <lineage>
        <taxon>Bacteria</taxon>
        <taxon>Candidatus Staskawicziibacteriota</taxon>
    </lineage>
</organism>
<dbReference type="STRING" id="1802223.A2358_01010"/>
<comment type="caution">
    <text evidence="2">The sequence shown here is derived from an EMBL/GenBank/DDBJ whole genome shotgun (WGS) entry which is preliminary data.</text>
</comment>
<keyword evidence="1" id="KW-1133">Transmembrane helix</keyword>
<evidence type="ECO:0008006" key="4">
    <source>
        <dbReference type="Google" id="ProtNLM"/>
    </source>
</evidence>
<feature type="transmembrane region" description="Helical" evidence="1">
    <location>
        <begin position="33"/>
        <end position="51"/>
    </location>
</feature>
<keyword evidence="1" id="KW-0472">Membrane</keyword>
<dbReference type="Proteomes" id="UP000178650">
    <property type="component" value="Unassembled WGS sequence"/>
</dbReference>